<dbReference type="FunCoup" id="A0A6P8ISP3">
    <property type="interactions" value="5"/>
</dbReference>
<evidence type="ECO:0000313" key="7">
    <source>
        <dbReference type="RefSeq" id="XP_031569927.1"/>
    </source>
</evidence>
<evidence type="ECO:0000256" key="4">
    <source>
        <dbReference type="ARBA" id="ARBA00071322"/>
    </source>
</evidence>
<sequence length="262" mass="30486">MSGLPREILKWIQSLDLTHTVRNTRRDFSNGYLVAEIFSWYFPQEVTMHSYENGTSLKTKLGNWEQLQRFFLNQGFDIPKDIVEGTIHCKPRAAAMLIEKVYTILTNRSVKVTVIEDEPDFSDRRYQTQLPAHARSTASMAIKNNLANTELVTDPDRILCQQKAQSIINNHIEHRRQERTDDPKRFGIRPTLGELCPRLAPRQNIDHKKYKDKEELVNQMLEEDSSMTKDPSQQFTEIQVNQLPGNNMYPSMHNSAFYSTVR</sequence>
<dbReference type="GO" id="GO:0005634">
    <property type="term" value="C:nucleus"/>
    <property type="evidence" value="ECO:0007669"/>
    <property type="project" value="UniProtKB-SubCell"/>
</dbReference>
<dbReference type="PANTHER" id="PTHR12509:SF8">
    <property type="entry name" value="SPERMATOGENESIS-ASSOCIATED PROTEIN 4"/>
    <property type="match status" value="1"/>
</dbReference>
<dbReference type="Gene3D" id="1.10.418.10">
    <property type="entry name" value="Calponin-like domain"/>
    <property type="match status" value="1"/>
</dbReference>
<protein>
    <recommendedName>
        <fullName evidence="4">Spermatogenesis-associated protein 4</fullName>
    </recommendedName>
</protein>
<comment type="function">
    <text evidence="3">May play a role in apoptosis regulation.</text>
</comment>
<evidence type="ECO:0000313" key="6">
    <source>
        <dbReference type="Proteomes" id="UP000515163"/>
    </source>
</evidence>
<dbReference type="InterPro" id="IPR052111">
    <property type="entry name" value="Spermatogenesis_Ciliary_MAP"/>
</dbReference>
<dbReference type="PANTHER" id="PTHR12509">
    <property type="entry name" value="SPERMATOGENESIS-ASSOCIATED 4-RELATED"/>
    <property type="match status" value="1"/>
</dbReference>
<dbReference type="GO" id="GO:0051493">
    <property type="term" value="P:regulation of cytoskeleton organization"/>
    <property type="evidence" value="ECO:0007669"/>
    <property type="project" value="TreeGrafter"/>
</dbReference>
<dbReference type="AlphaFoldDB" id="A0A6P8ISP3"/>
<dbReference type="OrthoDB" id="62528at2759"/>
<dbReference type="SUPFAM" id="SSF47576">
    <property type="entry name" value="Calponin-homology domain, CH-domain"/>
    <property type="match status" value="1"/>
</dbReference>
<dbReference type="InterPro" id="IPR010441">
    <property type="entry name" value="CH_2"/>
</dbReference>
<feature type="domain" description="Calponin-homology (CH)" evidence="5">
    <location>
        <begin position="2"/>
        <end position="106"/>
    </location>
</feature>
<dbReference type="PROSITE" id="PS50021">
    <property type="entry name" value="CH"/>
    <property type="match status" value="1"/>
</dbReference>
<organism evidence="6 7">
    <name type="scientific">Actinia tenebrosa</name>
    <name type="common">Australian red waratah sea anemone</name>
    <dbReference type="NCBI Taxonomy" id="6105"/>
    <lineage>
        <taxon>Eukaryota</taxon>
        <taxon>Metazoa</taxon>
        <taxon>Cnidaria</taxon>
        <taxon>Anthozoa</taxon>
        <taxon>Hexacorallia</taxon>
        <taxon>Actiniaria</taxon>
        <taxon>Actiniidae</taxon>
        <taxon>Actinia</taxon>
    </lineage>
</organism>
<keyword evidence="6" id="KW-1185">Reference proteome</keyword>
<reference evidence="7" key="1">
    <citation type="submission" date="2025-08" db="UniProtKB">
        <authorList>
            <consortium name="RefSeq"/>
        </authorList>
    </citation>
    <scope>IDENTIFICATION</scope>
    <source>
        <tissue evidence="7">Tentacle</tissue>
    </source>
</reference>
<evidence type="ECO:0000259" key="5">
    <source>
        <dbReference type="PROSITE" id="PS50021"/>
    </source>
</evidence>
<dbReference type="InterPro" id="IPR036872">
    <property type="entry name" value="CH_dom_sf"/>
</dbReference>
<dbReference type="KEGG" id="aten:116304343"/>
<dbReference type="FunFam" id="1.10.418.10:FF:000061">
    <property type="entry name" value="Spermatogenesis associated 4"/>
    <property type="match status" value="1"/>
</dbReference>
<gene>
    <name evidence="7" type="primary">LOC116304343</name>
</gene>
<dbReference type="Proteomes" id="UP000515163">
    <property type="component" value="Unplaced"/>
</dbReference>
<proteinExistence type="predicted"/>
<accession>A0A6P8ISP3</accession>
<evidence type="ECO:0000256" key="1">
    <source>
        <dbReference type="ARBA" id="ARBA00004123"/>
    </source>
</evidence>
<dbReference type="InParanoid" id="A0A6P8ISP3"/>
<evidence type="ECO:0000256" key="3">
    <source>
        <dbReference type="ARBA" id="ARBA00058372"/>
    </source>
</evidence>
<name>A0A6P8ISP3_ACTTE</name>
<dbReference type="GeneID" id="116304343"/>
<dbReference type="Pfam" id="PF06294">
    <property type="entry name" value="CH_2"/>
    <property type="match status" value="1"/>
</dbReference>
<evidence type="ECO:0000256" key="2">
    <source>
        <dbReference type="ARBA" id="ARBA00023242"/>
    </source>
</evidence>
<keyword evidence="2" id="KW-0539">Nucleus</keyword>
<dbReference type="GO" id="GO:0005930">
    <property type="term" value="C:axoneme"/>
    <property type="evidence" value="ECO:0007669"/>
    <property type="project" value="TreeGrafter"/>
</dbReference>
<dbReference type="InterPro" id="IPR001715">
    <property type="entry name" value="CH_dom"/>
</dbReference>
<dbReference type="RefSeq" id="XP_031569927.1">
    <property type="nucleotide sequence ID" value="XM_031714067.1"/>
</dbReference>
<comment type="subcellular location">
    <subcellularLocation>
        <location evidence="1">Nucleus</location>
    </subcellularLocation>
</comment>
<dbReference type="GO" id="GO:0008017">
    <property type="term" value="F:microtubule binding"/>
    <property type="evidence" value="ECO:0007669"/>
    <property type="project" value="TreeGrafter"/>
</dbReference>